<accession>A0ABZ0JTY7</accession>
<feature type="compositionally biased region" description="Polar residues" evidence="1">
    <location>
        <begin position="378"/>
        <end position="394"/>
    </location>
</feature>
<dbReference type="Pfam" id="PF03929">
    <property type="entry name" value="PepSY_TM"/>
    <property type="match status" value="1"/>
</dbReference>
<sequence length="394" mass="44638">MAKFSNRFWFQLHGWFSLPIWIVFCFICITGTVSVISHELTWLTNPNSRATNPQHLAEKPMSELVDIVQQAHPTAKITTVMGFESYLVNAVVFSDHDKPVAIAYVNQYTGEIQEINLGITFTSFMRSLHGWLLFPWQNSYSVGYYIVCAMAIVMLGALVSGLMIYKKFWRAFTQPKLRVKQGKKTLFADLHRLAGVWSIWFLMLMSVTGLWYLAQAVMWQNHVEIDPHSPLVEISQVPTLSKNAPAPVPPFTLANAIDIAQQTFPDFKSTYIMLPEHQRDTYKIYGEGNEIFYDQYSYGVAVNPWTGEIESKRSPANMTGLQTLSHIANPLHYGTIGGLWTKAIWFIFGILLSGMSITGFLIWGSRTTKAAKSKTNKPTKYGNTQPIITQQESN</sequence>
<keyword evidence="4" id="KW-1185">Reference proteome</keyword>
<gene>
    <name evidence="3" type="ORF">RGE70_09970</name>
</gene>
<dbReference type="InterPro" id="IPR005625">
    <property type="entry name" value="PepSY-ass_TM"/>
</dbReference>
<protein>
    <submittedName>
        <fullName evidence="3">PepSY-associated TM helix domain-containing protein</fullName>
    </submittedName>
</protein>
<reference evidence="3 4" key="1">
    <citation type="submission" date="2023-10" db="EMBL/GenBank/DDBJ databases">
        <title>Complete genome sequence of Shewanella sp. DAU334.</title>
        <authorList>
            <person name="Lee Y.-S."/>
            <person name="Jeong H.-R."/>
            <person name="Hwang E.-J."/>
            <person name="Choi Y.-L."/>
            <person name="Kim G.-D."/>
        </authorList>
    </citation>
    <scope>NUCLEOTIDE SEQUENCE [LARGE SCALE GENOMIC DNA]</scope>
    <source>
        <strain evidence="3 4">DAU334</strain>
    </source>
</reference>
<feature type="transmembrane region" description="Helical" evidence="2">
    <location>
        <begin position="343"/>
        <end position="364"/>
    </location>
</feature>
<evidence type="ECO:0000313" key="3">
    <source>
        <dbReference type="EMBL" id="WOT03681.1"/>
    </source>
</evidence>
<feature type="transmembrane region" description="Helical" evidence="2">
    <location>
        <begin position="186"/>
        <end position="214"/>
    </location>
</feature>
<dbReference type="PANTHER" id="PTHR34219:SF8">
    <property type="entry name" value="PEPSY DOMAIN-CONTAINING PROTEIN"/>
    <property type="match status" value="1"/>
</dbReference>
<keyword evidence="2" id="KW-0472">Membrane</keyword>
<dbReference type="RefSeq" id="WP_310471306.1">
    <property type="nucleotide sequence ID" value="NZ_CP136522.1"/>
</dbReference>
<name>A0ABZ0JTY7_9GAMM</name>
<feature type="region of interest" description="Disordered" evidence="1">
    <location>
        <begin position="373"/>
        <end position="394"/>
    </location>
</feature>
<dbReference type="EMBL" id="CP136522">
    <property type="protein sequence ID" value="WOT03681.1"/>
    <property type="molecule type" value="Genomic_DNA"/>
</dbReference>
<feature type="transmembrane region" description="Helical" evidence="2">
    <location>
        <begin position="12"/>
        <end position="36"/>
    </location>
</feature>
<keyword evidence="2" id="KW-0812">Transmembrane</keyword>
<proteinExistence type="predicted"/>
<feature type="transmembrane region" description="Helical" evidence="2">
    <location>
        <begin position="142"/>
        <end position="165"/>
    </location>
</feature>
<organism evidence="3 4">
    <name type="scientific">Shewanella youngdeokensis</name>
    <dbReference type="NCBI Taxonomy" id="2999068"/>
    <lineage>
        <taxon>Bacteria</taxon>
        <taxon>Pseudomonadati</taxon>
        <taxon>Pseudomonadota</taxon>
        <taxon>Gammaproteobacteria</taxon>
        <taxon>Alteromonadales</taxon>
        <taxon>Shewanellaceae</taxon>
        <taxon>Shewanella</taxon>
    </lineage>
</organism>
<dbReference type="PANTHER" id="PTHR34219">
    <property type="entry name" value="IRON-REGULATED INNER MEMBRANE PROTEIN-RELATED"/>
    <property type="match status" value="1"/>
</dbReference>
<evidence type="ECO:0000256" key="2">
    <source>
        <dbReference type="SAM" id="Phobius"/>
    </source>
</evidence>
<evidence type="ECO:0000313" key="4">
    <source>
        <dbReference type="Proteomes" id="UP001529491"/>
    </source>
</evidence>
<keyword evidence="2" id="KW-1133">Transmembrane helix</keyword>
<evidence type="ECO:0000256" key="1">
    <source>
        <dbReference type="SAM" id="MobiDB-lite"/>
    </source>
</evidence>
<dbReference type="Proteomes" id="UP001529491">
    <property type="component" value="Chromosome"/>
</dbReference>